<reference evidence="3 4" key="1">
    <citation type="submission" date="2019-07" db="EMBL/GenBank/DDBJ databases">
        <title>Draft genome assembly of a fouling barnacle, Amphibalanus amphitrite (Darwin, 1854): The first reference genome for Thecostraca.</title>
        <authorList>
            <person name="Kim W."/>
        </authorList>
    </citation>
    <scope>NUCLEOTIDE SEQUENCE [LARGE SCALE GENOMIC DNA]</scope>
    <source>
        <strain evidence="3">SNU_AA5</strain>
        <tissue evidence="3">Soma without cirri and trophi</tissue>
    </source>
</reference>
<keyword evidence="4" id="KW-1185">Reference proteome</keyword>
<evidence type="ECO:0000313" key="3">
    <source>
        <dbReference type="EMBL" id="KAF0307083.1"/>
    </source>
</evidence>
<organism evidence="3 4">
    <name type="scientific">Amphibalanus amphitrite</name>
    <name type="common">Striped barnacle</name>
    <name type="synonym">Balanus amphitrite</name>
    <dbReference type="NCBI Taxonomy" id="1232801"/>
    <lineage>
        <taxon>Eukaryota</taxon>
        <taxon>Metazoa</taxon>
        <taxon>Ecdysozoa</taxon>
        <taxon>Arthropoda</taxon>
        <taxon>Crustacea</taxon>
        <taxon>Multicrustacea</taxon>
        <taxon>Cirripedia</taxon>
        <taxon>Thoracica</taxon>
        <taxon>Thoracicalcarea</taxon>
        <taxon>Balanomorpha</taxon>
        <taxon>Balanoidea</taxon>
        <taxon>Balanidae</taxon>
        <taxon>Amphibalaninae</taxon>
        <taxon>Amphibalanus</taxon>
    </lineage>
</organism>
<feature type="compositionally biased region" description="Basic and acidic residues" evidence="1">
    <location>
        <begin position="499"/>
        <end position="509"/>
    </location>
</feature>
<dbReference type="PANTHER" id="PTHR15192">
    <property type="entry name" value="PROTEIN CBG05349"/>
    <property type="match status" value="1"/>
</dbReference>
<dbReference type="EMBL" id="VIIS01000606">
    <property type="protein sequence ID" value="KAF0307083.1"/>
    <property type="molecule type" value="Genomic_DNA"/>
</dbReference>
<protein>
    <submittedName>
        <fullName evidence="3">Oxidative stress-induced growth inhibitor 2</fullName>
    </submittedName>
</protein>
<dbReference type="InterPro" id="IPR023753">
    <property type="entry name" value="FAD/NAD-binding_dom"/>
</dbReference>
<evidence type="ECO:0000256" key="1">
    <source>
        <dbReference type="SAM" id="MobiDB-lite"/>
    </source>
</evidence>
<name>A0A6A4WLX6_AMPAM</name>
<dbReference type="InterPro" id="IPR036188">
    <property type="entry name" value="FAD/NAD-bd_sf"/>
</dbReference>
<sequence>MHTSSEPDDLQAQFHEVVIVGNGPSAITLSYLLAGNWPYYARAGAASDGIIPDHLHRKLSAHPTVSILEQDLEYLSEGLEGRSNNPVSVLFDTLNHPGADFGADEHSTISWVYRPERAVDHLVLGRGPPGGVWQMTTNDLLTEEYDITDLCPLTLQKMTGDLLTVSLGSWMELPGLGFQQWCLDNDRSRARVTDVARYYAAYVQTMGLSDHFRDSTLVTSVRRLGSSPEDSRLTVVPGSGQPIGRPPAAAAPLWIVEGLRAGADDQLERFRVAARRVVLACGTSDVPSRLGCPGEALPFVCHTLSTMEALLASGGVTGTLLVIGAGLSAADVILAACRRGVPVVHAFRRRATDRALIFYRLPRALYPEYHQVHQMMRDGGRSCCHYRALAQARVLRIDPDGLVTLATGDGPAQVRVSHVAVMIGAQPGLQFVDDQTVLGDSAGATADGRARPLPVDAFTHESENAPGLYAMGPLVGDNFVRFIQGGALAIAAHVARDRGEGGASEERPATDQLMPISAPLGAGS</sequence>
<dbReference type="Pfam" id="PF07992">
    <property type="entry name" value="Pyr_redox_2"/>
    <property type="match status" value="1"/>
</dbReference>
<dbReference type="Gene3D" id="3.50.50.60">
    <property type="entry name" value="FAD/NAD(P)-binding domain"/>
    <property type="match status" value="1"/>
</dbReference>
<dbReference type="Proteomes" id="UP000440578">
    <property type="component" value="Unassembled WGS sequence"/>
</dbReference>
<proteinExistence type="predicted"/>
<dbReference type="GO" id="GO:0016491">
    <property type="term" value="F:oxidoreductase activity"/>
    <property type="evidence" value="ECO:0007669"/>
    <property type="project" value="InterPro"/>
</dbReference>
<dbReference type="SUPFAM" id="SSF51905">
    <property type="entry name" value="FAD/NAD(P)-binding domain"/>
    <property type="match status" value="2"/>
</dbReference>
<dbReference type="AlphaFoldDB" id="A0A6A4WLX6"/>
<comment type="caution">
    <text evidence="3">The sequence shown here is derived from an EMBL/GenBank/DDBJ whole genome shotgun (WGS) entry which is preliminary data.</text>
</comment>
<accession>A0A6A4WLX6</accession>
<feature type="domain" description="FAD/NAD(P)-binding" evidence="2">
    <location>
        <begin position="269"/>
        <end position="473"/>
    </location>
</feature>
<gene>
    <name evidence="3" type="primary">OSGIN2_0</name>
    <name evidence="3" type="ORF">FJT64_021523</name>
</gene>
<evidence type="ECO:0000259" key="2">
    <source>
        <dbReference type="Pfam" id="PF07992"/>
    </source>
</evidence>
<feature type="region of interest" description="Disordered" evidence="1">
    <location>
        <begin position="499"/>
        <end position="524"/>
    </location>
</feature>
<dbReference type="PANTHER" id="PTHR15192:SF8">
    <property type="entry name" value="FAD_NAD(P)-BINDING DOMAIN-CONTAINING PROTEIN"/>
    <property type="match status" value="1"/>
</dbReference>
<dbReference type="InterPro" id="IPR029731">
    <property type="entry name" value="OSGIN1/2"/>
</dbReference>
<dbReference type="OrthoDB" id="412005at2759"/>
<evidence type="ECO:0000313" key="4">
    <source>
        <dbReference type="Proteomes" id="UP000440578"/>
    </source>
</evidence>